<accession>A0ACC2FYC1</accession>
<protein>
    <submittedName>
        <fullName evidence="1">Uncharacterized protein</fullName>
    </submittedName>
</protein>
<reference evidence="1" key="1">
    <citation type="submission" date="2021-05" db="EMBL/GenBank/DDBJ databases">
        <authorList>
            <person name="Pan Q."/>
            <person name="Jouanno E."/>
            <person name="Zahm M."/>
            <person name="Klopp C."/>
            <person name="Cabau C."/>
            <person name="Louis A."/>
            <person name="Berthelot C."/>
            <person name="Parey E."/>
            <person name="Roest Crollius H."/>
            <person name="Montfort J."/>
            <person name="Robinson-Rechavi M."/>
            <person name="Bouchez O."/>
            <person name="Lampietro C."/>
            <person name="Lopez Roques C."/>
            <person name="Donnadieu C."/>
            <person name="Postlethwait J."/>
            <person name="Bobe J."/>
            <person name="Dillon D."/>
            <person name="Chandos A."/>
            <person name="von Hippel F."/>
            <person name="Guiguen Y."/>
        </authorList>
    </citation>
    <scope>NUCLEOTIDE SEQUENCE</scope>
    <source>
        <strain evidence="1">YG-Jan2019</strain>
    </source>
</reference>
<proteinExistence type="predicted"/>
<dbReference type="Proteomes" id="UP001157502">
    <property type="component" value="Chromosome 20"/>
</dbReference>
<evidence type="ECO:0000313" key="1">
    <source>
        <dbReference type="EMBL" id="KAJ7996429.1"/>
    </source>
</evidence>
<evidence type="ECO:0000313" key="2">
    <source>
        <dbReference type="Proteomes" id="UP001157502"/>
    </source>
</evidence>
<name>A0ACC2FYC1_DALPE</name>
<keyword evidence="2" id="KW-1185">Reference proteome</keyword>
<gene>
    <name evidence="1" type="ORF">DPEC_G00236980</name>
</gene>
<feature type="non-terminal residue" evidence="1">
    <location>
        <position position="70"/>
    </location>
</feature>
<comment type="caution">
    <text evidence="1">The sequence shown here is derived from an EMBL/GenBank/DDBJ whole genome shotgun (WGS) entry which is preliminary data.</text>
</comment>
<organism evidence="1 2">
    <name type="scientific">Dallia pectoralis</name>
    <name type="common">Alaska blackfish</name>
    <dbReference type="NCBI Taxonomy" id="75939"/>
    <lineage>
        <taxon>Eukaryota</taxon>
        <taxon>Metazoa</taxon>
        <taxon>Chordata</taxon>
        <taxon>Craniata</taxon>
        <taxon>Vertebrata</taxon>
        <taxon>Euteleostomi</taxon>
        <taxon>Actinopterygii</taxon>
        <taxon>Neopterygii</taxon>
        <taxon>Teleostei</taxon>
        <taxon>Protacanthopterygii</taxon>
        <taxon>Esociformes</taxon>
        <taxon>Umbridae</taxon>
        <taxon>Dallia</taxon>
    </lineage>
</organism>
<sequence length="70" mass="7924">MKSTLEAYRSNLTSGMCLKLQINVDGLPLFRSSSTQFWPILGFVQNLPNHKPFVIALFAGNGKPELYEYM</sequence>
<dbReference type="EMBL" id="CM055747">
    <property type="protein sequence ID" value="KAJ7996429.1"/>
    <property type="molecule type" value="Genomic_DNA"/>
</dbReference>